<proteinExistence type="predicted"/>
<protein>
    <submittedName>
        <fullName evidence="2">Uncharacterized protein</fullName>
    </submittedName>
</protein>
<reference evidence="2 3" key="1">
    <citation type="journal article" date="2016" name="Genome Biol. Evol.">
        <title>Divergent and convergent evolution of fungal pathogenicity.</title>
        <authorList>
            <person name="Shang Y."/>
            <person name="Xiao G."/>
            <person name="Zheng P."/>
            <person name="Cen K."/>
            <person name="Zhan S."/>
            <person name="Wang C."/>
        </authorList>
    </citation>
    <scope>NUCLEOTIDE SEQUENCE [LARGE SCALE GENOMIC DNA]</scope>
    <source>
        <strain evidence="2 3">ARSEF 2679</strain>
    </source>
</reference>
<dbReference type="GeneID" id="30016403"/>
<dbReference type="EMBL" id="AZHB01000001">
    <property type="protein sequence ID" value="OAA73210.1"/>
    <property type="molecule type" value="Genomic_DNA"/>
</dbReference>
<dbReference type="AlphaFoldDB" id="A0A168E017"/>
<evidence type="ECO:0000313" key="2">
    <source>
        <dbReference type="EMBL" id="OAA73210.1"/>
    </source>
</evidence>
<accession>A0A168E017</accession>
<dbReference type="OrthoDB" id="4923153at2759"/>
<name>A0A168E017_CORFA</name>
<dbReference type="Proteomes" id="UP000076744">
    <property type="component" value="Unassembled WGS sequence"/>
</dbReference>
<feature type="compositionally biased region" description="Pro residues" evidence="1">
    <location>
        <begin position="34"/>
        <end position="48"/>
    </location>
</feature>
<dbReference type="RefSeq" id="XP_018708168.1">
    <property type="nucleotide sequence ID" value="XM_018843718.1"/>
</dbReference>
<evidence type="ECO:0000256" key="1">
    <source>
        <dbReference type="SAM" id="MobiDB-lite"/>
    </source>
</evidence>
<sequence length="149" mass="16576">MARRTTSRSAADSDGTSAAIAAQQRIFQVTCQPAPDPGPFHAAHPPPQLKKERDEKIQDVVDKVTADLDGIKHRAAREREEHQRRRRQETARILSEIARSVQRRSAIEEEMTAVVAGVGAAAAAVEDRVMEVYEGKEREVQQLLRDGQD</sequence>
<keyword evidence="3" id="KW-1185">Reference proteome</keyword>
<comment type="caution">
    <text evidence="2">The sequence shown here is derived from an EMBL/GenBank/DDBJ whole genome shotgun (WGS) entry which is preliminary data.</text>
</comment>
<gene>
    <name evidence="2" type="ORF">ISF_00111</name>
</gene>
<feature type="region of interest" description="Disordered" evidence="1">
    <location>
        <begin position="31"/>
        <end position="55"/>
    </location>
</feature>
<evidence type="ECO:0000313" key="3">
    <source>
        <dbReference type="Proteomes" id="UP000076744"/>
    </source>
</evidence>
<organism evidence="2 3">
    <name type="scientific">Cordyceps fumosorosea (strain ARSEF 2679)</name>
    <name type="common">Isaria fumosorosea</name>
    <dbReference type="NCBI Taxonomy" id="1081104"/>
    <lineage>
        <taxon>Eukaryota</taxon>
        <taxon>Fungi</taxon>
        <taxon>Dikarya</taxon>
        <taxon>Ascomycota</taxon>
        <taxon>Pezizomycotina</taxon>
        <taxon>Sordariomycetes</taxon>
        <taxon>Hypocreomycetidae</taxon>
        <taxon>Hypocreales</taxon>
        <taxon>Cordycipitaceae</taxon>
        <taxon>Cordyceps</taxon>
    </lineage>
</organism>